<dbReference type="Gene3D" id="3.40.30.10">
    <property type="entry name" value="Glutaredoxin"/>
    <property type="match status" value="1"/>
</dbReference>
<dbReference type="Pfam" id="PF00578">
    <property type="entry name" value="AhpC-TSA"/>
    <property type="match status" value="1"/>
</dbReference>
<gene>
    <name evidence="9" type="ORF">GCM10007043_20070</name>
</gene>
<dbReference type="Proteomes" id="UP000637720">
    <property type="component" value="Unassembled WGS sequence"/>
</dbReference>
<protein>
    <recommendedName>
        <fullName evidence="7">Bacterioferritin comigratory protein</fullName>
    </recommendedName>
</protein>
<evidence type="ECO:0000259" key="8">
    <source>
        <dbReference type="Pfam" id="PF00578"/>
    </source>
</evidence>
<dbReference type="GO" id="GO:0008379">
    <property type="term" value="F:thioredoxin peroxidase activity"/>
    <property type="evidence" value="ECO:0007669"/>
    <property type="project" value="TreeGrafter"/>
</dbReference>
<evidence type="ECO:0000256" key="1">
    <source>
        <dbReference type="ARBA" id="ARBA00003330"/>
    </source>
</evidence>
<evidence type="ECO:0000256" key="2">
    <source>
        <dbReference type="ARBA" id="ARBA00022559"/>
    </source>
</evidence>
<evidence type="ECO:0000313" key="10">
    <source>
        <dbReference type="Proteomes" id="UP000637720"/>
    </source>
</evidence>
<name>A0A8J3BFU3_9BACI</name>
<keyword evidence="6" id="KW-0676">Redox-active center</keyword>
<dbReference type="EMBL" id="BMOF01000050">
    <property type="protein sequence ID" value="GGK06057.1"/>
    <property type="molecule type" value="Genomic_DNA"/>
</dbReference>
<dbReference type="InterPro" id="IPR050924">
    <property type="entry name" value="Peroxiredoxin_BCP/PrxQ"/>
</dbReference>
<proteinExistence type="predicted"/>
<feature type="domain" description="Alkyl hydroperoxide reductase subunit C/ Thiol specific antioxidant" evidence="8">
    <location>
        <begin position="6"/>
        <end position="45"/>
    </location>
</feature>
<reference evidence="9" key="1">
    <citation type="journal article" date="2014" name="Int. J. Syst. Evol. Microbiol.">
        <title>Complete genome sequence of Corynebacterium casei LMG S-19264T (=DSM 44701T), isolated from a smear-ripened cheese.</title>
        <authorList>
            <consortium name="US DOE Joint Genome Institute (JGI-PGF)"/>
            <person name="Walter F."/>
            <person name="Albersmeier A."/>
            <person name="Kalinowski J."/>
            <person name="Ruckert C."/>
        </authorList>
    </citation>
    <scope>NUCLEOTIDE SEQUENCE</scope>
    <source>
        <strain evidence="9">JCM 14719</strain>
    </source>
</reference>
<comment type="function">
    <text evidence="1">Thiol-specific peroxidase that catalyzes the reduction of hydrogen peroxide and organic hydroperoxides to water and alcohols, respectively. Plays a role in cell protection against oxidative stress by detoxifying peroxides and as sensor of hydrogen peroxide-mediated signaling events.</text>
</comment>
<keyword evidence="5" id="KW-1015">Disulfide bond</keyword>
<sequence>MAELAVGQPAPDFTLPATGGRTVSLSDYRGRNVVLYFYPKDLTPG</sequence>
<organism evidence="9 10">
    <name type="scientific">Calditerricola satsumensis</name>
    <dbReference type="NCBI Taxonomy" id="373054"/>
    <lineage>
        <taxon>Bacteria</taxon>
        <taxon>Bacillati</taxon>
        <taxon>Bacillota</taxon>
        <taxon>Bacilli</taxon>
        <taxon>Bacillales</taxon>
        <taxon>Bacillaceae</taxon>
        <taxon>Calditerricola</taxon>
    </lineage>
</organism>
<evidence type="ECO:0000256" key="6">
    <source>
        <dbReference type="ARBA" id="ARBA00023284"/>
    </source>
</evidence>
<dbReference type="AlphaFoldDB" id="A0A8J3BFU3"/>
<keyword evidence="10" id="KW-1185">Reference proteome</keyword>
<keyword evidence="4" id="KW-0560">Oxidoreductase</keyword>
<comment type="caution">
    <text evidence="9">The sequence shown here is derived from an EMBL/GenBank/DDBJ whole genome shotgun (WGS) entry which is preliminary data.</text>
</comment>
<dbReference type="InterPro" id="IPR036249">
    <property type="entry name" value="Thioredoxin-like_sf"/>
</dbReference>
<evidence type="ECO:0000256" key="5">
    <source>
        <dbReference type="ARBA" id="ARBA00023157"/>
    </source>
</evidence>
<dbReference type="GO" id="GO:0005737">
    <property type="term" value="C:cytoplasm"/>
    <property type="evidence" value="ECO:0007669"/>
    <property type="project" value="TreeGrafter"/>
</dbReference>
<dbReference type="PANTHER" id="PTHR42801">
    <property type="entry name" value="THIOREDOXIN-DEPENDENT PEROXIDE REDUCTASE"/>
    <property type="match status" value="1"/>
</dbReference>
<dbReference type="GO" id="GO:0045454">
    <property type="term" value="P:cell redox homeostasis"/>
    <property type="evidence" value="ECO:0007669"/>
    <property type="project" value="TreeGrafter"/>
</dbReference>
<evidence type="ECO:0000256" key="4">
    <source>
        <dbReference type="ARBA" id="ARBA00023002"/>
    </source>
</evidence>
<dbReference type="PANTHER" id="PTHR42801:SF4">
    <property type="entry name" value="AHPC_TSA FAMILY PROTEIN"/>
    <property type="match status" value="1"/>
</dbReference>
<evidence type="ECO:0000313" key="9">
    <source>
        <dbReference type="EMBL" id="GGK06057.1"/>
    </source>
</evidence>
<dbReference type="GO" id="GO:0034599">
    <property type="term" value="P:cellular response to oxidative stress"/>
    <property type="evidence" value="ECO:0007669"/>
    <property type="project" value="TreeGrafter"/>
</dbReference>
<keyword evidence="3" id="KW-0049">Antioxidant</keyword>
<evidence type="ECO:0000256" key="3">
    <source>
        <dbReference type="ARBA" id="ARBA00022862"/>
    </source>
</evidence>
<dbReference type="InterPro" id="IPR000866">
    <property type="entry name" value="AhpC/TSA"/>
</dbReference>
<keyword evidence="2" id="KW-0575">Peroxidase</keyword>
<evidence type="ECO:0000256" key="7">
    <source>
        <dbReference type="ARBA" id="ARBA00041373"/>
    </source>
</evidence>
<accession>A0A8J3BFU3</accession>
<dbReference type="SUPFAM" id="SSF52833">
    <property type="entry name" value="Thioredoxin-like"/>
    <property type="match status" value="1"/>
</dbReference>
<reference evidence="9" key="2">
    <citation type="submission" date="2020-09" db="EMBL/GenBank/DDBJ databases">
        <authorList>
            <person name="Sun Q."/>
            <person name="Ohkuma M."/>
        </authorList>
    </citation>
    <scope>NUCLEOTIDE SEQUENCE</scope>
    <source>
        <strain evidence="9">JCM 14719</strain>
    </source>
</reference>